<protein>
    <recommendedName>
        <fullName evidence="8">Bcr/CflA family efflux transporter</fullName>
    </recommendedName>
</protein>
<dbReference type="InterPro" id="IPR004812">
    <property type="entry name" value="Efflux_drug-R_Bcr/CmlA"/>
</dbReference>
<feature type="transmembrane region" description="Helical" evidence="8">
    <location>
        <begin position="55"/>
        <end position="72"/>
    </location>
</feature>
<evidence type="ECO:0000256" key="5">
    <source>
        <dbReference type="ARBA" id="ARBA00022692"/>
    </source>
</evidence>
<comment type="subcellular location">
    <subcellularLocation>
        <location evidence="8">Cell inner membrane</location>
        <topology evidence="8">Multi-pass membrane protein</topology>
    </subcellularLocation>
    <subcellularLocation>
        <location evidence="1">Cell membrane</location>
        <topology evidence="1">Multi-pass membrane protein</topology>
    </subcellularLocation>
</comment>
<dbReference type="PANTHER" id="PTHR23502">
    <property type="entry name" value="MAJOR FACILITATOR SUPERFAMILY"/>
    <property type="match status" value="1"/>
</dbReference>
<evidence type="ECO:0000313" key="10">
    <source>
        <dbReference type="EMBL" id="MFD1330758.1"/>
    </source>
</evidence>
<keyword evidence="6 8" id="KW-1133">Transmembrane helix</keyword>
<evidence type="ECO:0000256" key="4">
    <source>
        <dbReference type="ARBA" id="ARBA00022475"/>
    </source>
</evidence>
<dbReference type="CDD" id="cd17320">
    <property type="entry name" value="MFS_MdfA_MDR_like"/>
    <property type="match status" value="1"/>
</dbReference>
<evidence type="ECO:0000256" key="7">
    <source>
        <dbReference type="ARBA" id="ARBA00023136"/>
    </source>
</evidence>
<dbReference type="InterPro" id="IPR036259">
    <property type="entry name" value="MFS_trans_sf"/>
</dbReference>
<feature type="transmembrane region" description="Helical" evidence="8">
    <location>
        <begin position="259"/>
        <end position="279"/>
    </location>
</feature>
<dbReference type="Proteomes" id="UP001597171">
    <property type="component" value="Unassembled WGS sequence"/>
</dbReference>
<evidence type="ECO:0000256" key="6">
    <source>
        <dbReference type="ARBA" id="ARBA00022989"/>
    </source>
</evidence>
<dbReference type="Gene3D" id="1.20.1720.10">
    <property type="entry name" value="Multidrug resistance protein D"/>
    <property type="match status" value="1"/>
</dbReference>
<feature type="transmembrane region" description="Helical" evidence="8">
    <location>
        <begin position="171"/>
        <end position="191"/>
    </location>
</feature>
<evidence type="ECO:0000256" key="1">
    <source>
        <dbReference type="ARBA" id="ARBA00004651"/>
    </source>
</evidence>
<feature type="transmembrane region" description="Helical" evidence="8">
    <location>
        <begin position="220"/>
        <end position="239"/>
    </location>
</feature>
<keyword evidence="7 8" id="KW-0472">Membrane</keyword>
<feature type="transmembrane region" description="Helical" evidence="8">
    <location>
        <begin position="317"/>
        <end position="337"/>
    </location>
</feature>
<dbReference type="Pfam" id="PF07690">
    <property type="entry name" value="MFS_1"/>
    <property type="match status" value="1"/>
</dbReference>
<feature type="transmembrane region" description="Helical" evidence="8">
    <location>
        <begin position="291"/>
        <end position="311"/>
    </location>
</feature>
<dbReference type="NCBIfam" id="TIGR00710">
    <property type="entry name" value="efflux_Bcr_CflA"/>
    <property type="match status" value="1"/>
</dbReference>
<proteinExistence type="inferred from homology"/>
<accession>A0ABW3Z3J7</accession>
<keyword evidence="4" id="KW-1003">Cell membrane</keyword>
<feature type="transmembrane region" description="Helical" evidence="8">
    <location>
        <begin position="108"/>
        <end position="129"/>
    </location>
</feature>
<evidence type="ECO:0000256" key="8">
    <source>
        <dbReference type="RuleBase" id="RU365088"/>
    </source>
</evidence>
<keyword evidence="3 8" id="KW-0813">Transport</keyword>
<name>A0ABW3Z3J7_9HYPH</name>
<sequence>MTSDLSAARPPARFVRLIAALAALAAFAPFATDMYLASFPDIAASFGATLGDAQLSLSIFFFGLAVGQIAYGPLIDSFGRKGPLCAGVATFAAASALALFAPNMPSFIALRFLQALGGCAGMVIGRAIIGDLFVERDAARALSFLMLVQGLGPILAPILGGYVAAAGGWRAVFVFLTAFGLLCLALAWRLVPETLPPAERRRLRFADTLRTFGSLLRRRAFAAPTLAGGLSFACMFAFITGSSEAYMEIHGVSERSYGWLFALNACGMVAAAAVNGALLRVASPARIVTAALALGALGGAALAAFGAIAPLPALVAMLWLTIAATPIVGANTMAIALGQAGDHRGAASALIGVTQFALAGLVSAVVGAFHNGTVYPMTVAIFVCGLAALAVWLLGGRSRG</sequence>
<dbReference type="PROSITE" id="PS50850">
    <property type="entry name" value="MFS"/>
    <property type="match status" value="1"/>
</dbReference>
<dbReference type="InterPro" id="IPR020846">
    <property type="entry name" value="MFS_dom"/>
</dbReference>
<reference evidence="11" key="1">
    <citation type="journal article" date="2019" name="Int. J. Syst. Evol. Microbiol.">
        <title>The Global Catalogue of Microorganisms (GCM) 10K type strain sequencing project: providing services to taxonomists for standard genome sequencing and annotation.</title>
        <authorList>
            <consortium name="The Broad Institute Genomics Platform"/>
            <consortium name="The Broad Institute Genome Sequencing Center for Infectious Disease"/>
            <person name="Wu L."/>
            <person name="Ma J."/>
        </authorList>
    </citation>
    <scope>NUCLEOTIDE SEQUENCE [LARGE SCALE GENOMIC DNA]</scope>
    <source>
        <strain evidence="11">CCUG 61696</strain>
    </source>
</reference>
<keyword evidence="8" id="KW-0997">Cell inner membrane</keyword>
<dbReference type="InterPro" id="IPR011701">
    <property type="entry name" value="MFS"/>
</dbReference>
<keyword evidence="11" id="KW-1185">Reference proteome</keyword>
<evidence type="ECO:0000256" key="3">
    <source>
        <dbReference type="ARBA" id="ARBA00022448"/>
    </source>
</evidence>
<feature type="transmembrane region" description="Helical" evidence="8">
    <location>
        <begin position="84"/>
        <end position="102"/>
    </location>
</feature>
<feature type="transmembrane region" description="Helical" evidence="8">
    <location>
        <begin position="375"/>
        <end position="395"/>
    </location>
</feature>
<evidence type="ECO:0000256" key="2">
    <source>
        <dbReference type="ARBA" id="ARBA00006236"/>
    </source>
</evidence>
<gene>
    <name evidence="10" type="ORF">ACFQ4O_01965</name>
</gene>
<dbReference type="SUPFAM" id="SSF103473">
    <property type="entry name" value="MFS general substrate transporter"/>
    <property type="match status" value="1"/>
</dbReference>
<keyword evidence="5 8" id="KW-0812">Transmembrane</keyword>
<feature type="domain" description="Major facilitator superfamily (MFS) profile" evidence="9">
    <location>
        <begin position="17"/>
        <end position="399"/>
    </location>
</feature>
<feature type="transmembrane region" description="Helical" evidence="8">
    <location>
        <begin position="349"/>
        <end position="369"/>
    </location>
</feature>
<evidence type="ECO:0000259" key="9">
    <source>
        <dbReference type="PROSITE" id="PS50850"/>
    </source>
</evidence>
<comment type="similarity">
    <text evidence="2 8">Belongs to the major facilitator superfamily. Bcr/CmlA family.</text>
</comment>
<evidence type="ECO:0000313" key="11">
    <source>
        <dbReference type="Proteomes" id="UP001597171"/>
    </source>
</evidence>
<comment type="caution">
    <text evidence="8">Lacks conserved residue(s) required for the propagation of feature annotation.</text>
</comment>
<feature type="transmembrane region" description="Helical" evidence="8">
    <location>
        <begin position="141"/>
        <end position="165"/>
    </location>
</feature>
<dbReference type="RefSeq" id="WP_378773951.1">
    <property type="nucleotide sequence ID" value="NZ_JBHTMX010000005.1"/>
</dbReference>
<comment type="caution">
    <text evidence="10">The sequence shown here is derived from an EMBL/GenBank/DDBJ whole genome shotgun (WGS) entry which is preliminary data.</text>
</comment>
<dbReference type="PANTHER" id="PTHR23502:SF132">
    <property type="entry name" value="POLYAMINE TRANSPORTER 2-RELATED"/>
    <property type="match status" value="1"/>
</dbReference>
<dbReference type="EMBL" id="JBHTMX010000005">
    <property type="protein sequence ID" value="MFD1330758.1"/>
    <property type="molecule type" value="Genomic_DNA"/>
</dbReference>
<organism evidence="10 11">
    <name type="scientific">Methylopila musalis</name>
    <dbReference type="NCBI Taxonomy" id="1134781"/>
    <lineage>
        <taxon>Bacteria</taxon>
        <taxon>Pseudomonadati</taxon>
        <taxon>Pseudomonadota</taxon>
        <taxon>Alphaproteobacteria</taxon>
        <taxon>Hyphomicrobiales</taxon>
        <taxon>Methylopilaceae</taxon>
        <taxon>Methylopila</taxon>
    </lineage>
</organism>